<gene>
    <name evidence="2" type="ORF">J2S57_005631</name>
</gene>
<dbReference type="EMBL" id="JAUSQZ010000001">
    <property type="protein sequence ID" value="MDP9829882.1"/>
    <property type="molecule type" value="Genomic_DNA"/>
</dbReference>
<evidence type="ECO:0008006" key="4">
    <source>
        <dbReference type="Google" id="ProtNLM"/>
    </source>
</evidence>
<keyword evidence="1" id="KW-0472">Membrane</keyword>
<organism evidence="2 3">
    <name type="scientific">Kineosporia succinea</name>
    <dbReference type="NCBI Taxonomy" id="84632"/>
    <lineage>
        <taxon>Bacteria</taxon>
        <taxon>Bacillati</taxon>
        <taxon>Actinomycetota</taxon>
        <taxon>Actinomycetes</taxon>
        <taxon>Kineosporiales</taxon>
        <taxon>Kineosporiaceae</taxon>
        <taxon>Kineosporia</taxon>
    </lineage>
</organism>
<keyword evidence="3" id="KW-1185">Reference proteome</keyword>
<sequence>MIADVTPTSLVHQRGIPGELTVRVENVRDTIIGVSVRVLGADPDWAPVSEPGFSLFPGEARSIGLRVLLPDAFPAGSHIVTVQVQEHGGSEESVLLPVRVQVNAQELLLLTVRPPMVPGGGHADFWVRAENTGNTAVSHPLVGQDEEDSLDFEFSPRRLDLAPGQRTRVALTVSRRRPLTGMPAPRMFTVHADSRTHLETSAGVPLDGAAAQGVFLQKPRIHRVVLSLAGTVLTVLVVVCIAVFTMGVVLEKNDLDKNNVEQRVRAVGDPAARAALAAEEACPCQFYGRILAPNGTIGNGTMVEVYTADNAESPLLDVHVGVRGVWTTSVTERGEYRFRLVGPGLVPIWFSQAKDADRATPVAAVPGPGVRLASFVPELTLGSMRVMVDGDDPSGARVEVRLSDGTAAPGALVATGVPQEEEGVYLLADLPSPASYTVSVAKAGYVSTPVPVRLAGGEDRDLEVVKLTLEQAPS</sequence>
<proteinExistence type="predicted"/>
<dbReference type="Proteomes" id="UP001235712">
    <property type="component" value="Unassembled WGS sequence"/>
</dbReference>
<protein>
    <recommendedName>
        <fullName evidence="4">Carboxypeptidase family protein</fullName>
    </recommendedName>
</protein>
<keyword evidence="1" id="KW-0812">Transmembrane</keyword>
<keyword evidence="1" id="KW-1133">Transmembrane helix</keyword>
<evidence type="ECO:0000313" key="3">
    <source>
        <dbReference type="Proteomes" id="UP001235712"/>
    </source>
</evidence>
<feature type="transmembrane region" description="Helical" evidence="1">
    <location>
        <begin position="224"/>
        <end position="250"/>
    </location>
</feature>
<comment type="caution">
    <text evidence="2">The sequence shown here is derived from an EMBL/GenBank/DDBJ whole genome shotgun (WGS) entry which is preliminary data.</text>
</comment>
<reference evidence="2 3" key="1">
    <citation type="submission" date="2023-07" db="EMBL/GenBank/DDBJ databases">
        <title>Sequencing the genomes of 1000 actinobacteria strains.</title>
        <authorList>
            <person name="Klenk H.-P."/>
        </authorList>
    </citation>
    <scope>NUCLEOTIDE SEQUENCE [LARGE SCALE GENOMIC DNA]</scope>
    <source>
        <strain evidence="2 3">DSM 44388</strain>
    </source>
</reference>
<dbReference type="RefSeq" id="WP_307248527.1">
    <property type="nucleotide sequence ID" value="NZ_JAUSQZ010000001.1"/>
</dbReference>
<evidence type="ECO:0000313" key="2">
    <source>
        <dbReference type="EMBL" id="MDP9829882.1"/>
    </source>
</evidence>
<accession>A0ABT9PB07</accession>
<evidence type="ECO:0000256" key="1">
    <source>
        <dbReference type="SAM" id="Phobius"/>
    </source>
</evidence>
<name>A0ABT9PB07_9ACTN</name>